<sequence length="411" mass="44190">MEELARESIGLLAKPTLESGSPNLSSAGAVFIMLKSSLGAGLLNFPWAFNKAGGITTAVLVELGSLIFLISGLVILGYASSISTQSTYQGVVREICGSAIGKLCEICFILNLFMISVAFLRVVGDQLEKCTCPCLGNGPGTEGLEKGGMAAYGSGRPQGKVCGQGGGGTVAQREYDKPIACSSRGKRHFILPSPPDKRAELSRVFQCHEACIAIYSSMHNKKLSLWIVVSVLSMLFCLLIYSLTGLYGYLTFGADVAADILMSYPGNDLIIIIARLLFGISIITIYPIVLLLGRSVLQDVCLNDKCRSVVLLEPYERCTRIVLTVTWIIVTLIIALFVPDISEVISIIGGISAFFIFIFPGLCLVCAMETEPIEPRKKSCLIAWGVISILCGAFVFGQSTTIALMELVYKF</sequence>
<feature type="transmembrane region" description="Helical" evidence="5">
    <location>
        <begin position="225"/>
        <end position="249"/>
    </location>
</feature>
<dbReference type="Proteomes" id="UP000694404">
    <property type="component" value="Unplaced"/>
</dbReference>
<dbReference type="PANTHER" id="PTHR22950">
    <property type="entry name" value="AMINO ACID TRANSPORTER"/>
    <property type="match status" value="1"/>
</dbReference>
<reference evidence="7" key="1">
    <citation type="submission" date="2025-08" db="UniProtKB">
        <authorList>
            <consortium name="Ensembl"/>
        </authorList>
    </citation>
    <scope>IDENTIFICATION</scope>
</reference>
<feature type="domain" description="Amino acid transporter transmembrane" evidence="6">
    <location>
        <begin position="205"/>
        <end position="397"/>
    </location>
</feature>
<feature type="transmembrane region" description="Helical" evidence="5">
    <location>
        <begin position="24"/>
        <end position="45"/>
    </location>
</feature>
<dbReference type="Ensembl" id="ENSCABT00000013932.1">
    <property type="protein sequence ID" value="ENSCABP00000012712.1"/>
    <property type="gene ID" value="ENSCABG00000009510.1"/>
</dbReference>
<feature type="domain" description="Amino acid transporter transmembrane" evidence="6">
    <location>
        <begin position="27"/>
        <end position="131"/>
    </location>
</feature>
<evidence type="ECO:0000313" key="7">
    <source>
        <dbReference type="Ensembl" id="ENSCABP00000012712.1"/>
    </source>
</evidence>
<evidence type="ECO:0000259" key="6">
    <source>
        <dbReference type="Pfam" id="PF01490"/>
    </source>
</evidence>
<dbReference type="GO" id="GO:0009615">
    <property type="term" value="P:response to virus"/>
    <property type="evidence" value="ECO:0007669"/>
    <property type="project" value="Ensembl"/>
</dbReference>
<protein>
    <submittedName>
        <fullName evidence="7">Solute carrier family 38 member 8</fullName>
    </submittedName>
</protein>
<feature type="transmembrane region" description="Helical" evidence="5">
    <location>
        <begin position="99"/>
        <end position="120"/>
    </location>
</feature>
<gene>
    <name evidence="7" type="primary">SLC38A8</name>
</gene>
<keyword evidence="3 5" id="KW-1133">Transmembrane helix</keyword>
<keyword evidence="8" id="KW-1185">Reference proteome</keyword>
<dbReference type="AlphaFoldDB" id="A0A8C0GQY1"/>
<dbReference type="GO" id="GO:0015179">
    <property type="term" value="F:L-amino acid transmembrane transporter activity"/>
    <property type="evidence" value="ECO:0007669"/>
    <property type="project" value="TreeGrafter"/>
</dbReference>
<feature type="transmembrane region" description="Helical" evidence="5">
    <location>
        <begin position="380"/>
        <end position="405"/>
    </location>
</feature>
<dbReference type="GO" id="GO:0021554">
    <property type="term" value="P:optic nerve development"/>
    <property type="evidence" value="ECO:0007669"/>
    <property type="project" value="Ensembl"/>
</dbReference>
<evidence type="ECO:0000256" key="1">
    <source>
        <dbReference type="ARBA" id="ARBA00004141"/>
    </source>
</evidence>
<reference evidence="7" key="2">
    <citation type="submission" date="2025-09" db="UniProtKB">
        <authorList>
            <consortium name="Ensembl"/>
        </authorList>
    </citation>
    <scope>IDENTIFICATION</scope>
</reference>
<comment type="subcellular location">
    <subcellularLocation>
        <location evidence="1">Membrane</location>
        <topology evidence="1">Multi-pass membrane protein</topology>
    </subcellularLocation>
</comment>
<evidence type="ECO:0000256" key="4">
    <source>
        <dbReference type="ARBA" id="ARBA00023136"/>
    </source>
</evidence>
<dbReference type="GO" id="GO:0006531">
    <property type="term" value="P:aspartate metabolic process"/>
    <property type="evidence" value="ECO:0007669"/>
    <property type="project" value="Ensembl"/>
</dbReference>
<feature type="transmembrane region" description="Helical" evidence="5">
    <location>
        <begin position="318"/>
        <end position="338"/>
    </location>
</feature>
<name>A0A8C0GQY1_CHEAB</name>
<evidence type="ECO:0000256" key="3">
    <source>
        <dbReference type="ARBA" id="ARBA00022989"/>
    </source>
</evidence>
<accession>A0A8C0GQY1</accession>
<dbReference type="GO" id="GO:0031175">
    <property type="term" value="P:neuron projection development"/>
    <property type="evidence" value="ECO:0007669"/>
    <property type="project" value="Ensembl"/>
</dbReference>
<keyword evidence="4 5" id="KW-0472">Membrane</keyword>
<dbReference type="Pfam" id="PF01490">
    <property type="entry name" value="Aa_trans"/>
    <property type="match status" value="2"/>
</dbReference>
<dbReference type="PANTHER" id="PTHR22950:SF226">
    <property type="entry name" value="SODIUM-COUPLED NEUTRAL AMINO ACID TRANSPORTER 8-RELATED"/>
    <property type="match status" value="1"/>
</dbReference>
<dbReference type="GO" id="GO:0019079">
    <property type="term" value="P:viral genome replication"/>
    <property type="evidence" value="ECO:0007669"/>
    <property type="project" value="Ensembl"/>
</dbReference>
<evidence type="ECO:0000256" key="5">
    <source>
        <dbReference type="SAM" id="Phobius"/>
    </source>
</evidence>
<dbReference type="InterPro" id="IPR013057">
    <property type="entry name" value="AA_transpt_TM"/>
</dbReference>
<feature type="transmembrane region" description="Helical" evidence="5">
    <location>
        <begin position="269"/>
        <end position="297"/>
    </location>
</feature>
<evidence type="ECO:0000256" key="2">
    <source>
        <dbReference type="ARBA" id="ARBA00022692"/>
    </source>
</evidence>
<evidence type="ECO:0000313" key="8">
    <source>
        <dbReference type="Proteomes" id="UP000694404"/>
    </source>
</evidence>
<dbReference type="GO" id="GO:0003406">
    <property type="term" value="P:retinal pigment epithelium development"/>
    <property type="evidence" value="ECO:0007669"/>
    <property type="project" value="Ensembl"/>
</dbReference>
<proteinExistence type="predicted"/>
<dbReference type="GeneTree" id="ENSGT00940000157764"/>
<keyword evidence="2 5" id="KW-0812">Transmembrane</keyword>
<feature type="transmembrane region" description="Helical" evidence="5">
    <location>
        <begin position="344"/>
        <end position="368"/>
    </location>
</feature>
<organism evidence="7 8">
    <name type="scientific">Chelonoidis abingdonii</name>
    <name type="common">Abingdon island giant tortoise</name>
    <name type="synonym">Testudo abingdonii</name>
    <dbReference type="NCBI Taxonomy" id="106734"/>
    <lineage>
        <taxon>Eukaryota</taxon>
        <taxon>Metazoa</taxon>
        <taxon>Chordata</taxon>
        <taxon>Craniata</taxon>
        <taxon>Vertebrata</taxon>
        <taxon>Euteleostomi</taxon>
        <taxon>Archelosauria</taxon>
        <taxon>Testudinata</taxon>
        <taxon>Testudines</taxon>
        <taxon>Cryptodira</taxon>
        <taxon>Durocryptodira</taxon>
        <taxon>Testudinoidea</taxon>
        <taxon>Testudinidae</taxon>
        <taxon>Chelonoidis</taxon>
    </lineage>
</organism>
<feature type="transmembrane region" description="Helical" evidence="5">
    <location>
        <begin position="57"/>
        <end position="79"/>
    </location>
</feature>
<dbReference type="GO" id="GO:0016020">
    <property type="term" value="C:membrane"/>
    <property type="evidence" value="ECO:0007669"/>
    <property type="project" value="UniProtKB-SubCell"/>
</dbReference>
<dbReference type="GO" id="GO:0007601">
    <property type="term" value="P:visual perception"/>
    <property type="evidence" value="ECO:0007669"/>
    <property type="project" value="Ensembl"/>
</dbReference>